<sequence length="87" mass="9087">MSAGESHGQAAPVMPSSVREQIAVIAALDARAGRLAEEAAWSLYGRKSGGESSEDYRDRVSSAMAVFSAITSRYADAIAAYYAGRAA</sequence>
<protein>
    <submittedName>
        <fullName evidence="1">Uncharacterized protein</fullName>
    </submittedName>
</protein>
<evidence type="ECO:0000313" key="2">
    <source>
        <dbReference type="Proteomes" id="UP001602123"/>
    </source>
</evidence>
<keyword evidence="2" id="KW-1185">Reference proteome</keyword>
<dbReference type="EMBL" id="JBIAUT010000011">
    <property type="protein sequence ID" value="MFF4219716.1"/>
    <property type="molecule type" value="Genomic_DNA"/>
</dbReference>
<gene>
    <name evidence="1" type="ORF">ACFYZM_26080</name>
</gene>
<organism evidence="1 2">
    <name type="scientific">Streptomyces nondiastaticus</name>
    <dbReference type="NCBI Taxonomy" id="3154512"/>
    <lineage>
        <taxon>Bacteria</taxon>
        <taxon>Bacillati</taxon>
        <taxon>Actinomycetota</taxon>
        <taxon>Actinomycetes</taxon>
        <taxon>Kitasatosporales</taxon>
        <taxon>Streptomycetaceae</taxon>
        <taxon>Streptomyces</taxon>
    </lineage>
</organism>
<dbReference type="RefSeq" id="WP_388631582.1">
    <property type="nucleotide sequence ID" value="NZ_JBIAUT010000011.1"/>
</dbReference>
<reference evidence="1 2" key="1">
    <citation type="submission" date="2024-10" db="EMBL/GenBank/DDBJ databases">
        <title>The Natural Products Discovery Center: Release of the First 8490 Sequenced Strains for Exploring Actinobacteria Biosynthetic Diversity.</title>
        <authorList>
            <person name="Kalkreuter E."/>
            <person name="Kautsar S.A."/>
            <person name="Yang D."/>
            <person name="Bader C.D."/>
            <person name="Teijaro C.N."/>
            <person name="Fluegel L."/>
            <person name="Davis C.M."/>
            <person name="Simpson J.R."/>
            <person name="Lauterbach L."/>
            <person name="Steele A.D."/>
            <person name="Gui C."/>
            <person name="Meng S."/>
            <person name="Li G."/>
            <person name="Viehrig K."/>
            <person name="Ye F."/>
            <person name="Su P."/>
            <person name="Kiefer A.F."/>
            <person name="Nichols A."/>
            <person name="Cepeda A.J."/>
            <person name="Yan W."/>
            <person name="Fan B."/>
            <person name="Jiang Y."/>
            <person name="Adhikari A."/>
            <person name="Zheng C.-J."/>
            <person name="Schuster L."/>
            <person name="Cowan T.M."/>
            <person name="Smanski M.J."/>
            <person name="Chevrette M.G."/>
            <person name="De Carvalho L.P.S."/>
            <person name="Shen B."/>
        </authorList>
    </citation>
    <scope>NUCLEOTIDE SEQUENCE [LARGE SCALE GENOMIC DNA]</scope>
    <source>
        <strain evidence="1 2">NPDC001650</strain>
    </source>
</reference>
<proteinExistence type="predicted"/>
<evidence type="ECO:0000313" key="1">
    <source>
        <dbReference type="EMBL" id="MFF4219716.1"/>
    </source>
</evidence>
<accession>A0ABW6U557</accession>
<comment type="caution">
    <text evidence="1">The sequence shown here is derived from an EMBL/GenBank/DDBJ whole genome shotgun (WGS) entry which is preliminary data.</text>
</comment>
<name>A0ABW6U557_9ACTN</name>
<dbReference type="Proteomes" id="UP001602123">
    <property type="component" value="Unassembled WGS sequence"/>
</dbReference>